<dbReference type="KEGG" id="clec:106672042"/>
<dbReference type="InterPro" id="IPR032060">
    <property type="entry name" value="MGA_dom"/>
</dbReference>
<protein>
    <recommendedName>
        <fullName evidence="1">MGA conserved domain-containing protein</fullName>
    </recommendedName>
</protein>
<evidence type="ECO:0000259" key="1">
    <source>
        <dbReference type="Pfam" id="PF16059"/>
    </source>
</evidence>
<dbReference type="RefSeq" id="XP_014258624.1">
    <property type="nucleotide sequence ID" value="XM_014403138.2"/>
</dbReference>
<dbReference type="Pfam" id="PF16059">
    <property type="entry name" value="MGA_dom"/>
    <property type="match status" value="1"/>
</dbReference>
<proteinExistence type="predicted"/>
<reference evidence="2" key="1">
    <citation type="submission" date="2022-01" db="UniProtKB">
        <authorList>
            <consortium name="EnsemblMetazoa"/>
        </authorList>
    </citation>
    <scope>IDENTIFICATION</scope>
</reference>
<dbReference type="Proteomes" id="UP000494040">
    <property type="component" value="Unassembled WGS sequence"/>
</dbReference>
<keyword evidence="3" id="KW-1185">Reference proteome</keyword>
<dbReference type="GeneID" id="106672042"/>
<dbReference type="EnsemblMetazoa" id="XM_014403137.2">
    <property type="protein sequence ID" value="XP_014258623.1"/>
    <property type="gene ID" value="LOC106672042"/>
</dbReference>
<evidence type="ECO:0000313" key="2">
    <source>
        <dbReference type="EnsemblMetazoa" id="XP_014258623.1"/>
    </source>
</evidence>
<dbReference type="RefSeq" id="XP_024085255.1">
    <property type="nucleotide sequence ID" value="XM_024229487.1"/>
</dbReference>
<dbReference type="RefSeq" id="XP_014258623.1">
    <property type="nucleotide sequence ID" value="XM_014403137.2"/>
</dbReference>
<organism evidence="2 3">
    <name type="scientific">Cimex lectularius</name>
    <name type="common">Bed bug</name>
    <name type="synonym">Acanthia lectularia</name>
    <dbReference type="NCBI Taxonomy" id="79782"/>
    <lineage>
        <taxon>Eukaryota</taxon>
        <taxon>Metazoa</taxon>
        <taxon>Ecdysozoa</taxon>
        <taxon>Arthropoda</taxon>
        <taxon>Hexapoda</taxon>
        <taxon>Insecta</taxon>
        <taxon>Pterygota</taxon>
        <taxon>Neoptera</taxon>
        <taxon>Paraneoptera</taxon>
        <taxon>Hemiptera</taxon>
        <taxon>Heteroptera</taxon>
        <taxon>Panheteroptera</taxon>
        <taxon>Cimicomorpha</taxon>
        <taxon>Cimicidae</taxon>
        <taxon>Cimex</taxon>
    </lineage>
</organism>
<dbReference type="EnsemblMetazoa" id="XM_024229487.1">
    <property type="protein sequence ID" value="XP_024085255.1"/>
    <property type="gene ID" value="LOC106672042"/>
</dbReference>
<dbReference type="OrthoDB" id="6631500at2759"/>
<evidence type="ECO:0000313" key="3">
    <source>
        <dbReference type="Proteomes" id="UP000494040"/>
    </source>
</evidence>
<dbReference type="EnsemblMetazoa" id="XM_014403138.2">
    <property type="protein sequence ID" value="XP_014258624.1"/>
    <property type="gene ID" value="LOC106672042"/>
</dbReference>
<accession>A0A8I6S692</accession>
<name>A0A8I6S692_CIMLE</name>
<feature type="domain" description="MGA conserved" evidence="1">
    <location>
        <begin position="449"/>
        <end position="486"/>
    </location>
</feature>
<dbReference type="AlphaFoldDB" id="A0A8I6S692"/>
<sequence>MECSYLVQNPAVMKGDEATCVFPECFVETVMDEDKDEPEASCSITPLRSYLPPPENDCNEQCSITKLKTPQVVRPFFSRIVLTENEDDLSPKHELPREKPQIEDILPNNKSLKQLFQDVYYKNISKDPFLKGLCKEETINNEFPFKSKTLSDYLQNNTKLNVSFDIPMLYAYEKSPPRPAVKASIQTFINNGPVSSERIAAPSTSISVEKEYDKKPFGTIKKLRIPFHIKRKTEFEGKQKESRNNVEYKRFNKTQPKSSDSQLNKYSNKTIKSETVLSDDDRLLMQKYNLLQIPFIYKCNRKNGKKCNENPKKFRLSLVLNIGYKRPLLDELEANFILKPEETIVSPLSAVIAASAVTKPFTKKTLTRVVVPVLPGSEIYSKSSQALKLFNVLSYDCKEINENVARTVSDLVDFVVRQDDFLPIEYDTDVPHFEDAVKEDIEETDADNYVCNKEFCVKGCVCDSLKGKVDIKHCDNIDCVFGCMCNELRRRTLRNAQLNDFKDKVSEEMVNGKVRRGSKTPQRYRDYVRNFSLVNMKSLDDKKSSNDPDYKVSIPSLKKFKMEMPEKNRAPKLLGDSEVPGMEWQLFKPVKEQIEDRRFKFCSGKIKERQTLGDIFIWCTLHSKYNCLCPNPVAMFKHNIMIWKPTSEVRYLANKVMFKIMLDSNSGFDKEVVPFDLQNNCSRTFKGTIIDFSARNSDLIFKKKRQYELKHNILCYSNSYVKCKPYLMLDKGLTVPPLPCEDSALKPNNMQIINFHSKRTDEEIDFVDVEEISKEIVDDIDDEPEITIFEEKEDVIDLTEENDINETPSEPVADDVKEKLLTKESFEEPENMPSARRSLPSHGFLCLTPGIGFLEVDNSNNKITIQHPKTLASCKTFNSIEEANDWINVLFKSHFSFEPPSFNLQWVVVTQGVLKLKKSKPFQTDLFNNPSVVITKNGPVIQKGAKRKQEELD</sequence>